<organism evidence="3 4">
    <name type="scientific">Oscillibacter valericigenes</name>
    <dbReference type="NCBI Taxonomy" id="351091"/>
    <lineage>
        <taxon>Bacteria</taxon>
        <taxon>Bacillati</taxon>
        <taxon>Bacillota</taxon>
        <taxon>Clostridia</taxon>
        <taxon>Eubacteriales</taxon>
        <taxon>Oscillospiraceae</taxon>
        <taxon>Oscillibacter</taxon>
    </lineage>
</organism>
<reference evidence="3 4" key="1">
    <citation type="journal article" date="2021" name="Sci. Rep.">
        <title>The distribution of antibiotic resistance genes in chicken gut microbiota commensals.</title>
        <authorList>
            <person name="Juricova H."/>
            <person name="Matiasovicova J."/>
            <person name="Kubasova T."/>
            <person name="Cejkova D."/>
            <person name="Rychlik I."/>
        </authorList>
    </citation>
    <scope>NUCLEOTIDE SEQUENCE [LARGE SCALE GENOMIC DNA]</scope>
    <source>
        <strain evidence="3 4">An411</strain>
    </source>
</reference>
<dbReference type="SUPFAM" id="SSF55383">
    <property type="entry name" value="Copper amine oxidase, domain N"/>
    <property type="match status" value="1"/>
</dbReference>
<feature type="chain" id="PRO_5045480843" description="Copper amine oxidase-like N-terminal domain-containing protein" evidence="1">
    <location>
        <begin position="25"/>
        <end position="334"/>
    </location>
</feature>
<accession>A0ABS2FY11</accession>
<keyword evidence="1" id="KW-0732">Signal</keyword>
<evidence type="ECO:0000313" key="3">
    <source>
        <dbReference type="EMBL" id="MBM6851780.1"/>
    </source>
</evidence>
<protein>
    <recommendedName>
        <fullName evidence="2">Copper amine oxidase-like N-terminal domain-containing protein</fullName>
    </recommendedName>
</protein>
<dbReference type="EMBL" id="JACSNX010000016">
    <property type="protein sequence ID" value="MBM6851780.1"/>
    <property type="molecule type" value="Genomic_DNA"/>
</dbReference>
<dbReference type="Pfam" id="PF07833">
    <property type="entry name" value="Cu_amine_oxidN1"/>
    <property type="match status" value="1"/>
</dbReference>
<keyword evidence="4" id="KW-1185">Reference proteome</keyword>
<dbReference type="Proteomes" id="UP000719500">
    <property type="component" value="Unassembled WGS sequence"/>
</dbReference>
<feature type="domain" description="Copper amine oxidase-like N-terminal" evidence="2">
    <location>
        <begin position="233"/>
        <end position="329"/>
    </location>
</feature>
<proteinExistence type="predicted"/>
<gene>
    <name evidence="3" type="ORF">H9X91_10085</name>
</gene>
<evidence type="ECO:0000313" key="4">
    <source>
        <dbReference type="Proteomes" id="UP000719500"/>
    </source>
</evidence>
<evidence type="ECO:0000256" key="1">
    <source>
        <dbReference type="SAM" id="SignalP"/>
    </source>
</evidence>
<dbReference type="InterPro" id="IPR036582">
    <property type="entry name" value="Mao_N_sf"/>
</dbReference>
<name>A0ABS2FY11_9FIRM</name>
<evidence type="ECO:0000259" key="2">
    <source>
        <dbReference type="Pfam" id="PF07833"/>
    </source>
</evidence>
<dbReference type="RefSeq" id="WP_204804781.1">
    <property type="nucleotide sequence ID" value="NZ_JACSNS010000024.1"/>
</dbReference>
<comment type="caution">
    <text evidence="3">The sequence shown here is derived from an EMBL/GenBank/DDBJ whole genome shotgun (WGS) entry which is preliminary data.</text>
</comment>
<sequence length="334" mass="35375">MKKRILQCLSLLLCAALLAVPAAAAETSDEAAAPVRPGPVQVWGTLTWLDDGGLYVENSSGDETLDKVILHGESIICLDAVTGDPMDIQDLEDGDTIYAWVGPAMTLSMPPHATAILILGNIPADYAVPQFYEIVSVTPQAMAAIYPTPALTWTEVTATDGTTLKITDEAALTPYLTKNIVRLEDLIPGTRILVWSDSQGQPEKVLVFPYEYRGYVTVAEDGTVSTNGTAAAQKAKTTDDGDTLLPVRAVAEALGMKVRWDAQLGAVVSYGDDMEKPEGVTGETLMTAMPGGDISVVNSDGSTSALYGTCLKENGVTYISQTALLQALDLYLAA</sequence>
<dbReference type="InterPro" id="IPR012854">
    <property type="entry name" value="Cu_amine_oxidase-like_N"/>
</dbReference>
<feature type="signal peptide" evidence="1">
    <location>
        <begin position="1"/>
        <end position="24"/>
    </location>
</feature>